<evidence type="ECO:0000256" key="2">
    <source>
        <dbReference type="ARBA" id="ARBA00005369"/>
    </source>
</evidence>
<organism evidence="13 14">
    <name type="scientific">Streptomyces luteolus</name>
    <dbReference type="NCBI Taxonomy" id="3043615"/>
    <lineage>
        <taxon>Bacteria</taxon>
        <taxon>Bacillati</taxon>
        <taxon>Actinomycetota</taxon>
        <taxon>Actinomycetes</taxon>
        <taxon>Kitasatosporales</taxon>
        <taxon>Streptomycetaceae</taxon>
        <taxon>Streptomyces</taxon>
    </lineage>
</organism>
<dbReference type="SUPFAM" id="SSF53335">
    <property type="entry name" value="S-adenosyl-L-methionine-dependent methyltransferases"/>
    <property type="match status" value="1"/>
</dbReference>
<dbReference type="PANTHER" id="PTHR11579">
    <property type="entry name" value="PROTEIN-L-ISOASPARTATE O-METHYLTRANSFERASE"/>
    <property type="match status" value="1"/>
</dbReference>
<dbReference type="EMBL" id="JASCIS010000044">
    <property type="protein sequence ID" value="MDI3422894.1"/>
    <property type="molecule type" value="Genomic_DNA"/>
</dbReference>
<reference evidence="13 14" key="1">
    <citation type="submission" date="2023-05" db="EMBL/GenBank/DDBJ databases">
        <title>Draft genome sequence of Streptomyces sp. B-S-A12 isolated from a cave soil in Thailand.</title>
        <authorList>
            <person name="Chamroensaksri N."/>
            <person name="Muangham S."/>
        </authorList>
    </citation>
    <scope>NUCLEOTIDE SEQUENCE [LARGE SCALE GENOMIC DNA]</scope>
    <source>
        <strain evidence="13 14">B-S-A12</strain>
    </source>
</reference>
<dbReference type="Pfam" id="PF01135">
    <property type="entry name" value="PCMT"/>
    <property type="match status" value="1"/>
</dbReference>
<dbReference type="Gene3D" id="3.40.50.150">
    <property type="entry name" value="Vaccinia Virus protein VP39"/>
    <property type="match status" value="1"/>
</dbReference>
<evidence type="ECO:0000256" key="3">
    <source>
        <dbReference type="ARBA" id="ARBA00011890"/>
    </source>
</evidence>
<proteinExistence type="inferred from homology"/>
<evidence type="ECO:0000313" key="13">
    <source>
        <dbReference type="EMBL" id="MDI3422894.1"/>
    </source>
</evidence>
<evidence type="ECO:0000313" key="14">
    <source>
        <dbReference type="Proteomes" id="UP001237105"/>
    </source>
</evidence>
<dbReference type="GO" id="GO:0008168">
    <property type="term" value="F:methyltransferase activity"/>
    <property type="evidence" value="ECO:0007669"/>
    <property type="project" value="UniProtKB-KW"/>
</dbReference>
<dbReference type="CDD" id="cd02440">
    <property type="entry name" value="AdoMet_MTases"/>
    <property type="match status" value="1"/>
</dbReference>
<dbReference type="GO" id="GO:0032259">
    <property type="term" value="P:methylation"/>
    <property type="evidence" value="ECO:0007669"/>
    <property type="project" value="UniProtKB-KW"/>
</dbReference>
<sequence>MGLLRERWIADAFDRTDRTRFVPDRIRLPGDSDSGRTIDRTEEPEAWAAAVWDPHTSVVTQLDDGATPLDHPGGGDFTSSVSALDIVLEKLHHLDLRGGHRVLEIGTGSGYHTALLAHRTSQVTTVEVDPRLYEQARKNLSPTPVHLVLGDATTTVPEGPYDRIISTAAVHTHLPDAWRAQASHGAVVVAPYTTALVHGGALLVLDGYANCLHGRFAGSASYMLLRAHRPAPVDVSRLPDAYETHRSPIDPEQVIGRGWGQTFALSLALPGIGMDVRTDDDGRRLAQLWDRHGSVTVLNIADWRDEGAVTWWGPRNLWAEAIEAYARWRADGQPHFTRYGITVVRDRHVLWLDVPGKRVLTF</sequence>
<dbReference type="EC" id="2.1.1.77" evidence="3"/>
<dbReference type="Proteomes" id="UP001237105">
    <property type="component" value="Unassembled WGS sequence"/>
</dbReference>
<feature type="domain" description="Ribosomal RNA adenine methylase transferase N-terminal" evidence="12">
    <location>
        <begin position="87"/>
        <end position="209"/>
    </location>
</feature>
<evidence type="ECO:0000256" key="7">
    <source>
        <dbReference type="ARBA" id="ARBA00022679"/>
    </source>
</evidence>
<evidence type="ECO:0000256" key="1">
    <source>
        <dbReference type="ARBA" id="ARBA00004496"/>
    </source>
</evidence>
<evidence type="ECO:0000259" key="12">
    <source>
        <dbReference type="SMART" id="SM00650"/>
    </source>
</evidence>
<keyword evidence="7" id="KW-0808">Transferase</keyword>
<dbReference type="PANTHER" id="PTHR11579:SF0">
    <property type="entry name" value="PROTEIN-L-ISOASPARTATE(D-ASPARTATE) O-METHYLTRANSFERASE"/>
    <property type="match status" value="1"/>
</dbReference>
<dbReference type="InterPro" id="IPR000682">
    <property type="entry name" value="PCMT"/>
</dbReference>
<evidence type="ECO:0000256" key="4">
    <source>
        <dbReference type="ARBA" id="ARBA00013346"/>
    </source>
</evidence>
<evidence type="ECO:0000256" key="10">
    <source>
        <dbReference type="ARBA" id="ARBA00031323"/>
    </source>
</evidence>
<keyword evidence="8" id="KW-0949">S-adenosyl-L-methionine</keyword>
<keyword evidence="14" id="KW-1185">Reference proteome</keyword>
<protein>
    <recommendedName>
        <fullName evidence="4">Protein-L-isoaspartate O-methyltransferase</fullName>
        <ecNumber evidence="3">2.1.1.77</ecNumber>
    </recommendedName>
    <alternativeName>
        <fullName evidence="11">L-isoaspartyl protein carboxyl methyltransferase</fullName>
    </alternativeName>
    <alternativeName>
        <fullName evidence="9">Protein L-isoaspartyl methyltransferase</fullName>
    </alternativeName>
    <alternativeName>
        <fullName evidence="10">Protein-beta-aspartate methyltransferase</fullName>
    </alternativeName>
</protein>
<keyword evidence="5" id="KW-0963">Cytoplasm</keyword>
<dbReference type="InterPro" id="IPR020598">
    <property type="entry name" value="rRNA_Ade_methylase_Trfase_N"/>
</dbReference>
<evidence type="ECO:0000256" key="5">
    <source>
        <dbReference type="ARBA" id="ARBA00022490"/>
    </source>
</evidence>
<dbReference type="RefSeq" id="WP_282538748.1">
    <property type="nucleotide sequence ID" value="NZ_JASCIS010000044.1"/>
</dbReference>
<keyword evidence="6 13" id="KW-0489">Methyltransferase</keyword>
<evidence type="ECO:0000256" key="6">
    <source>
        <dbReference type="ARBA" id="ARBA00022603"/>
    </source>
</evidence>
<comment type="similarity">
    <text evidence="2">Belongs to the methyltransferase superfamily. L-isoaspartyl/D-aspartyl protein methyltransferase family.</text>
</comment>
<comment type="caution">
    <text evidence="13">The sequence shown here is derived from an EMBL/GenBank/DDBJ whole genome shotgun (WGS) entry which is preliminary data.</text>
</comment>
<name>A0ABT6T4Y5_9ACTN</name>
<accession>A0ABT6T4Y5</accession>
<evidence type="ECO:0000256" key="9">
    <source>
        <dbReference type="ARBA" id="ARBA00030757"/>
    </source>
</evidence>
<dbReference type="SMART" id="SM00650">
    <property type="entry name" value="rADc"/>
    <property type="match status" value="1"/>
</dbReference>
<evidence type="ECO:0000256" key="11">
    <source>
        <dbReference type="ARBA" id="ARBA00031350"/>
    </source>
</evidence>
<evidence type="ECO:0000256" key="8">
    <source>
        <dbReference type="ARBA" id="ARBA00022691"/>
    </source>
</evidence>
<gene>
    <name evidence="13" type="ORF">QIT00_30870</name>
</gene>
<dbReference type="InterPro" id="IPR029063">
    <property type="entry name" value="SAM-dependent_MTases_sf"/>
</dbReference>
<comment type="subcellular location">
    <subcellularLocation>
        <location evidence="1">Cytoplasm</location>
    </subcellularLocation>
</comment>